<dbReference type="Proteomes" id="UP000178417">
    <property type="component" value="Unassembled WGS sequence"/>
</dbReference>
<dbReference type="SMART" id="SM00283">
    <property type="entry name" value="MA"/>
    <property type="match status" value="1"/>
</dbReference>
<evidence type="ECO:0000259" key="5">
    <source>
        <dbReference type="PROSITE" id="PS50111"/>
    </source>
</evidence>
<feature type="domain" description="HAMP" evidence="6">
    <location>
        <begin position="222"/>
        <end position="275"/>
    </location>
</feature>
<dbReference type="Gene3D" id="1.10.287.950">
    <property type="entry name" value="Methyl-accepting chemotaxis protein"/>
    <property type="match status" value="1"/>
</dbReference>
<dbReference type="GO" id="GO:0016020">
    <property type="term" value="C:membrane"/>
    <property type="evidence" value="ECO:0007669"/>
    <property type="project" value="InterPro"/>
</dbReference>
<dbReference type="STRING" id="1802579.A2310_02285"/>
<dbReference type="InterPro" id="IPR004089">
    <property type="entry name" value="MCPsignal_dom"/>
</dbReference>
<dbReference type="Pfam" id="PF00672">
    <property type="entry name" value="HAMP"/>
    <property type="match status" value="1"/>
</dbReference>
<reference evidence="7 8" key="1">
    <citation type="journal article" date="2016" name="Nat. Commun.">
        <title>Thousands of microbial genomes shed light on interconnected biogeochemical processes in an aquifer system.</title>
        <authorList>
            <person name="Anantharaman K."/>
            <person name="Brown C.T."/>
            <person name="Hug L.A."/>
            <person name="Sharon I."/>
            <person name="Castelle C.J."/>
            <person name="Probst A.J."/>
            <person name="Thomas B.C."/>
            <person name="Singh A."/>
            <person name="Wilkins M.J."/>
            <person name="Karaoz U."/>
            <person name="Brodie E.L."/>
            <person name="Williams K.H."/>
            <person name="Hubbard S.S."/>
            <person name="Banfield J.F."/>
        </authorList>
    </citation>
    <scope>NUCLEOTIDE SEQUENCE [LARGE SCALE GENOMIC DNA]</scope>
</reference>
<evidence type="ECO:0000313" key="7">
    <source>
        <dbReference type="EMBL" id="OGC21608.1"/>
    </source>
</evidence>
<evidence type="ECO:0000256" key="1">
    <source>
        <dbReference type="ARBA" id="ARBA00023224"/>
    </source>
</evidence>
<dbReference type="PROSITE" id="PS50111">
    <property type="entry name" value="CHEMOTAXIS_TRANSDUC_2"/>
    <property type="match status" value="1"/>
</dbReference>
<feature type="transmembrane region" description="Helical" evidence="4">
    <location>
        <begin position="201"/>
        <end position="220"/>
    </location>
</feature>
<gene>
    <name evidence="7" type="ORF">A2310_02285</name>
</gene>
<evidence type="ECO:0000256" key="3">
    <source>
        <dbReference type="PROSITE-ProRule" id="PRU00284"/>
    </source>
</evidence>
<dbReference type="GO" id="GO:0004888">
    <property type="term" value="F:transmembrane signaling receptor activity"/>
    <property type="evidence" value="ECO:0007669"/>
    <property type="project" value="InterPro"/>
</dbReference>
<dbReference type="PRINTS" id="PR00260">
    <property type="entry name" value="CHEMTRNSDUCR"/>
</dbReference>
<dbReference type="GO" id="GO:0007165">
    <property type="term" value="P:signal transduction"/>
    <property type="evidence" value="ECO:0007669"/>
    <property type="project" value="UniProtKB-KW"/>
</dbReference>
<comment type="caution">
    <text evidence="7">The sequence shown here is derived from an EMBL/GenBank/DDBJ whole genome shotgun (WGS) entry which is preliminary data.</text>
</comment>
<sequence length="527" mass="59414">MKKWFLNLKMRQKLLFGFGVILFLNLAVFGSYLYFRETKDFSRFARYNLEEINVINKLGADFKIQGQKWEDMFPKNNEPFDIEGYKTGFYMGNLIIEEDIKKIDDIHSKYNKLDIGKDRTKSNAMNLFVDFKKEYFNLIIKYEEFFSMDASSAEFEKASNYLKELQAKLANNLDDMMTLFYGNMLKEMNVSAQAEKYNLRYVSFIAFLVFILGFVFVFMISKIITSQINVLIKFARAFSEKKKLTQKIAVMSKDELGELAEAFNSLMENLAKSIRQMRDASFQLTSASTQIQAATEQQASGAAQQSSAISEISTTLQQFAATASQIAVNSQHVNEAAEKTLAGIKEIDKKVGETAKKISTLREKTQTIENISSIIDEISEQTNLLSLNASIEAARAGEAGRGFAVVAEEIRKLAEKARPSTEEIRHLVGEIQSETNAVIVGIEDAIKWTAKGLQMMQSTVEESKEIDMATQQQRSAAAQVVKAMQNVDLVVKQFVASIKESALSANDLTLLSEKIKGSISQFKIEEE</sequence>
<accession>A0A1F4SMC8</accession>
<dbReference type="GO" id="GO:0006935">
    <property type="term" value="P:chemotaxis"/>
    <property type="evidence" value="ECO:0007669"/>
    <property type="project" value="InterPro"/>
</dbReference>
<comment type="similarity">
    <text evidence="2">Belongs to the methyl-accepting chemotaxis (MCP) protein family.</text>
</comment>
<dbReference type="CDD" id="cd06225">
    <property type="entry name" value="HAMP"/>
    <property type="match status" value="1"/>
</dbReference>
<dbReference type="CDD" id="cd11386">
    <property type="entry name" value="MCP_signal"/>
    <property type="match status" value="1"/>
</dbReference>
<keyword evidence="1 3" id="KW-0807">Transducer</keyword>
<evidence type="ECO:0008006" key="9">
    <source>
        <dbReference type="Google" id="ProtNLM"/>
    </source>
</evidence>
<dbReference type="Pfam" id="PF00015">
    <property type="entry name" value="MCPsignal"/>
    <property type="match status" value="1"/>
</dbReference>
<organism evidence="7 8">
    <name type="scientific">candidate division WOR-1 bacterium RIFOXYB2_FULL_37_13</name>
    <dbReference type="NCBI Taxonomy" id="1802579"/>
    <lineage>
        <taxon>Bacteria</taxon>
        <taxon>Bacillati</taxon>
        <taxon>Saganbacteria</taxon>
    </lineage>
</organism>
<keyword evidence="4" id="KW-0472">Membrane</keyword>
<evidence type="ECO:0000256" key="4">
    <source>
        <dbReference type="SAM" id="Phobius"/>
    </source>
</evidence>
<dbReference type="AlphaFoldDB" id="A0A1F4SMC8"/>
<keyword evidence="4" id="KW-1133">Transmembrane helix</keyword>
<protein>
    <recommendedName>
        <fullName evidence="9">Methyl-accepting transducer domain-containing protein</fullName>
    </recommendedName>
</protein>
<evidence type="ECO:0000259" key="6">
    <source>
        <dbReference type="PROSITE" id="PS50885"/>
    </source>
</evidence>
<dbReference type="InterPro" id="IPR003660">
    <property type="entry name" value="HAMP_dom"/>
</dbReference>
<dbReference type="SUPFAM" id="SSF58104">
    <property type="entry name" value="Methyl-accepting chemotaxis protein (MCP) signaling domain"/>
    <property type="match status" value="1"/>
</dbReference>
<dbReference type="SMART" id="SM00304">
    <property type="entry name" value="HAMP"/>
    <property type="match status" value="1"/>
</dbReference>
<dbReference type="PANTHER" id="PTHR32089">
    <property type="entry name" value="METHYL-ACCEPTING CHEMOTAXIS PROTEIN MCPB"/>
    <property type="match status" value="1"/>
</dbReference>
<evidence type="ECO:0000256" key="2">
    <source>
        <dbReference type="ARBA" id="ARBA00029447"/>
    </source>
</evidence>
<proteinExistence type="inferred from homology"/>
<feature type="domain" description="Methyl-accepting transducer" evidence="5">
    <location>
        <begin position="280"/>
        <end position="509"/>
    </location>
</feature>
<dbReference type="EMBL" id="MEUB01000038">
    <property type="protein sequence ID" value="OGC21608.1"/>
    <property type="molecule type" value="Genomic_DNA"/>
</dbReference>
<dbReference type="InterPro" id="IPR004090">
    <property type="entry name" value="Chemotax_Me-accpt_rcpt"/>
</dbReference>
<evidence type="ECO:0000313" key="8">
    <source>
        <dbReference type="Proteomes" id="UP000178417"/>
    </source>
</evidence>
<keyword evidence="4" id="KW-0812">Transmembrane</keyword>
<name>A0A1F4SMC8_UNCSA</name>
<feature type="transmembrane region" description="Helical" evidence="4">
    <location>
        <begin position="14"/>
        <end position="35"/>
    </location>
</feature>
<dbReference type="PROSITE" id="PS50885">
    <property type="entry name" value="HAMP"/>
    <property type="match status" value="1"/>
</dbReference>
<dbReference type="PANTHER" id="PTHR32089:SF112">
    <property type="entry name" value="LYSOZYME-LIKE PROTEIN-RELATED"/>
    <property type="match status" value="1"/>
</dbReference>